<name>X6LF35_RETFI</name>
<feature type="region of interest" description="Disordered" evidence="1">
    <location>
        <begin position="48"/>
        <end position="82"/>
    </location>
</feature>
<organism evidence="2 3">
    <name type="scientific">Reticulomyxa filosa</name>
    <dbReference type="NCBI Taxonomy" id="46433"/>
    <lineage>
        <taxon>Eukaryota</taxon>
        <taxon>Sar</taxon>
        <taxon>Rhizaria</taxon>
        <taxon>Retaria</taxon>
        <taxon>Foraminifera</taxon>
        <taxon>Monothalamids</taxon>
        <taxon>Reticulomyxidae</taxon>
        <taxon>Reticulomyxa</taxon>
    </lineage>
</organism>
<sequence length="173" mass="20100">LFVCDVWKNKIHRDLKNSDMIAEINRLNDYIVVYYVPKPLASDDKISASLSNSEQQQQQQQYNTTASTSTNTTNNKNNNNNKNRQQVLSELNFFCSDQYREEYELIVIDTEAASFLSYMLYMATIRYYNGKKRDDIVPLTERSFRFLVSTSANFVFLKVNVSALVSTPLFLKN</sequence>
<dbReference type="AlphaFoldDB" id="X6LF35"/>
<feature type="non-terminal residue" evidence="2">
    <location>
        <position position="1"/>
    </location>
</feature>
<accession>X6LF35</accession>
<evidence type="ECO:0000313" key="2">
    <source>
        <dbReference type="EMBL" id="ETN99339.1"/>
    </source>
</evidence>
<evidence type="ECO:0000256" key="1">
    <source>
        <dbReference type="SAM" id="MobiDB-lite"/>
    </source>
</evidence>
<dbReference type="EMBL" id="ASPP01044247">
    <property type="protein sequence ID" value="ETN99339.1"/>
    <property type="molecule type" value="Genomic_DNA"/>
</dbReference>
<gene>
    <name evidence="2" type="ORF">RFI_38142</name>
</gene>
<comment type="caution">
    <text evidence="2">The sequence shown here is derived from an EMBL/GenBank/DDBJ whole genome shotgun (WGS) entry which is preliminary data.</text>
</comment>
<protein>
    <submittedName>
        <fullName evidence="2">Uncharacterized protein</fullName>
    </submittedName>
</protein>
<dbReference type="Proteomes" id="UP000023152">
    <property type="component" value="Unassembled WGS sequence"/>
</dbReference>
<evidence type="ECO:0000313" key="3">
    <source>
        <dbReference type="Proteomes" id="UP000023152"/>
    </source>
</evidence>
<proteinExistence type="predicted"/>
<reference evidence="2 3" key="1">
    <citation type="journal article" date="2013" name="Curr. Biol.">
        <title>The Genome of the Foraminiferan Reticulomyxa filosa.</title>
        <authorList>
            <person name="Glockner G."/>
            <person name="Hulsmann N."/>
            <person name="Schleicher M."/>
            <person name="Noegel A.A."/>
            <person name="Eichinger L."/>
            <person name="Gallinger C."/>
            <person name="Pawlowski J."/>
            <person name="Sierra R."/>
            <person name="Euteneuer U."/>
            <person name="Pillet L."/>
            <person name="Moustafa A."/>
            <person name="Platzer M."/>
            <person name="Groth M."/>
            <person name="Szafranski K."/>
            <person name="Schliwa M."/>
        </authorList>
    </citation>
    <scope>NUCLEOTIDE SEQUENCE [LARGE SCALE GENOMIC DNA]</scope>
</reference>
<keyword evidence="3" id="KW-1185">Reference proteome</keyword>